<dbReference type="InterPro" id="IPR016181">
    <property type="entry name" value="Acyl_CoA_acyltransferase"/>
</dbReference>
<dbReference type="Pfam" id="PF00583">
    <property type="entry name" value="Acetyltransf_1"/>
    <property type="match status" value="1"/>
</dbReference>
<dbReference type="SUPFAM" id="SSF55729">
    <property type="entry name" value="Acyl-CoA N-acyltransferases (Nat)"/>
    <property type="match status" value="1"/>
</dbReference>
<name>A0ABZ2CFY1_9BACI</name>
<accession>A0ABZ2CFY1</accession>
<reference evidence="2 3" key="1">
    <citation type="submission" date="2023-10" db="EMBL/GenBank/DDBJ databases">
        <title>Niallia locisalis sp.nov. isolated from a salt pond sample.</title>
        <authorList>
            <person name="Li X.-J."/>
            <person name="Dong L."/>
        </authorList>
    </citation>
    <scope>NUCLEOTIDE SEQUENCE [LARGE SCALE GENOMIC DNA]</scope>
    <source>
        <strain evidence="2 3">DSM 29761</strain>
    </source>
</reference>
<dbReference type="EC" id="2.3.1.-" evidence="2"/>
<protein>
    <submittedName>
        <fullName evidence="2">GNAT family N-acetyltransferase</fullName>
        <ecNumber evidence="2">2.3.1.-</ecNumber>
    </submittedName>
</protein>
<keyword evidence="2" id="KW-0012">Acyltransferase</keyword>
<keyword evidence="3" id="KW-1185">Reference proteome</keyword>
<evidence type="ECO:0000313" key="2">
    <source>
        <dbReference type="EMBL" id="WVX81938.1"/>
    </source>
</evidence>
<dbReference type="EMBL" id="CP137640">
    <property type="protein sequence ID" value="WVX81938.1"/>
    <property type="molecule type" value="Genomic_DNA"/>
</dbReference>
<keyword evidence="2" id="KW-0808">Transferase</keyword>
<proteinExistence type="predicted"/>
<sequence>MTIKWEEITKDSRIHLEEVLKLYDEAFPIDIREPHHIFDKALESFGQNPPNTFRFLVGLKNGRPVSFTTGHYLAKANCGFIVYLGTDHHERSKGLGSQALRVIEEYLNRDAVLAGNDSIKAFVLETEKLEAAETEAEREACLKRDHFYKMNGYQIYKDIDYVQPPLNGGNEIIPLKLLIKKRQQSEITAAEVQKLIYAMYVQKYLLVNNISIKELNGCLKAMSIPAAIKTDSTIGKC</sequence>
<evidence type="ECO:0000259" key="1">
    <source>
        <dbReference type="PROSITE" id="PS51186"/>
    </source>
</evidence>
<gene>
    <name evidence="2" type="ORF">R4Z09_02620</name>
</gene>
<dbReference type="RefSeq" id="WP_338450846.1">
    <property type="nucleotide sequence ID" value="NZ_CP137640.1"/>
</dbReference>
<dbReference type="GO" id="GO:0016746">
    <property type="term" value="F:acyltransferase activity"/>
    <property type="evidence" value="ECO:0007669"/>
    <property type="project" value="UniProtKB-KW"/>
</dbReference>
<dbReference type="Proteomes" id="UP001357223">
    <property type="component" value="Chromosome"/>
</dbReference>
<feature type="domain" description="N-acetyltransferase" evidence="1">
    <location>
        <begin position="6"/>
        <end position="179"/>
    </location>
</feature>
<dbReference type="Gene3D" id="3.40.630.30">
    <property type="match status" value="1"/>
</dbReference>
<dbReference type="CDD" id="cd04301">
    <property type="entry name" value="NAT_SF"/>
    <property type="match status" value="1"/>
</dbReference>
<dbReference type="PROSITE" id="PS51186">
    <property type="entry name" value="GNAT"/>
    <property type="match status" value="1"/>
</dbReference>
<dbReference type="InterPro" id="IPR000182">
    <property type="entry name" value="GNAT_dom"/>
</dbReference>
<organism evidence="2 3">
    <name type="scientific">Niallia oryzisoli</name>
    <dbReference type="NCBI Taxonomy" id="1737571"/>
    <lineage>
        <taxon>Bacteria</taxon>
        <taxon>Bacillati</taxon>
        <taxon>Bacillota</taxon>
        <taxon>Bacilli</taxon>
        <taxon>Bacillales</taxon>
        <taxon>Bacillaceae</taxon>
        <taxon>Niallia</taxon>
    </lineage>
</organism>
<evidence type="ECO:0000313" key="3">
    <source>
        <dbReference type="Proteomes" id="UP001357223"/>
    </source>
</evidence>